<keyword evidence="2" id="KW-0472">Membrane</keyword>
<name>A0A6J5MAY3_9CAUD</name>
<dbReference type="EMBL" id="LR796420">
    <property type="protein sequence ID" value="CAB4143382.1"/>
    <property type="molecule type" value="Genomic_DNA"/>
</dbReference>
<keyword evidence="1" id="KW-0175">Coiled coil</keyword>
<feature type="transmembrane region" description="Helical" evidence="2">
    <location>
        <begin position="6"/>
        <end position="25"/>
    </location>
</feature>
<feature type="coiled-coil region" evidence="1">
    <location>
        <begin position="40"/>
        <end position="102"/>
    </location>
</feature>
<accession>A0A6J5MAY3</accession>
<sequence length="102" mass="11977">MDSNVTSVLITAITMLGGTAAWRYYERRAQHKERDEEFIRHDCRDRIAKLEALLEESAKEKDDLRNLILQLTAQVAELRVKVEYLTDENERLEKVLKSKRSN</sequence>
<keyword evidence="2" id="KW-0812">Transmembrane</keyword>
<organism evidence="3">
    <name type="scientific">uncultured Caudovirales phage</name>
    <dbReference type="NCBI Taxonomy" id="2100421"/>
    <lineage>
        <taxon>Viruses</taxon>
        <taxon>Duplodnaviria</taxon>
        <taxon>Heunggongvirae</taxon>
        <taxon>Uroviricota</taxon>
        <taxon>Caudoviricetes</taxon>
        <taxon>Peduoviridae</taxon>
        <taxon>Maltschvirus</taxon>
        <taxon>Maltschvirus maltsch</taxon>
    </lineage>
</organism>
<evidence type="ECO:0000256" key="2">
    <source>
        <dbReference type="SAM" id="Phobius"/>
    </source>
</evidence>
<evidence type="ECO:0000256" key="1">
    <source>
        <dbReference type="SAM" id="Coils"/>
    </source>
</evidence>
<keyword evidence="2" id="KW-1133">Transmembrane helix</keyword>
<proteinExistence type="predicted"/>
<protein>
    <submittedName>
        <fullName evidence="3">Uncharacterized protein</fullName>
    </submittedName>
</protein>
<evidence type="ECO:0000313" key="3">
    <source>
        <dbReference type="EMBL" id="CAB4143382.1"/>
    </source>
</evidence>
<gene>
    <name evidence="3" type="ORF">UFOVP449_174</name>
</gene>
<reference evidence="3" key="1">
    <citation type="submission" date="2020-04" db="EMBL/GenBank/DDBJ databases">
        <authorList>
            <person name="Chiriac C."/>
            <person name="Salcher M."/>
            <person name="Ghai R."/>
            <person name="Kavagutti S V."/>
        </authorList>
    </citation>
    <scope>NUCLEOTIDE SEQUENCE</scope>
</reference>